<comment type="catalytic activity">
    <reaction evidence="1">
        <text>ATP + protein L-histidine = ADP + protein N-phospho-L-histidine.</text>
        <dbReference type="EC" id="2.7.13.3"/>
    </reaction>
</comment>
<keyword evidence="12" id="KW-1185">Reference proteome</keyword>
<keyword evidence="9" id="KW-1133">Transmembrane helix</keyword>
<comment type="caution">
    <text evidence="11">The sequence shown here is derived from an EMBL/GenBank/DDBJ whole genome shotgun (WGS) entry which is preliminary data.</text>
</comment>
<keyword evidence="9" id="KW-0472">Membrane</keyword>
<evidence type="ECO:0000256" key="8">
    <source>
        <dbReference type="SAM" id="Coils"/>
    </source>
</evidence>
<dbReference type="InterPro" id="IPR003594">
    <property type="entry name" value="HATPase_dom"/>
</dbReference>
<reference evidence="11 12" key="1">
    <citation type="submission" date="2021-03" db="EMBL/GenBank/DDBJ databases">
        <title>Antimicrobial resistance genes in bacteria isolated from Japanese honey, and their potential for conferring macrolide and lincosamide resistance in the American foulbrood pathogen Paenibacillus larvae.</title>
        <authorList>
            <person name="Okamoto M."/>
            <person name="Kumagai M."/>
            <person name="Kanamori H."/>
            <person name="Takamatsu D."/>
        </authorList>
    </citation>
    <scope>NUCLEOTIDE SEQUENCE [LARGE SCALE GENOMIC DNA]</scope>
    <source>
        <strain evidence="11 12">J8TS2</strain>
    </source>
</reference>
<accession>A0ABQ4KMB6</accession>
<sequence length="578" mass="67438">MWLYFKNFLQSLSLKTRISLVFGLSTLVLLMLTVFISYFSMSNILTEKLHSAYKSNLKQLKVSIENAIDDMNYVSQQIAFSSNLRNNLLVYLESESPYDRLKHFEELNDELNVITFSNPNIGLSLLYVDSDDRILFKSKGIKNDFDIHHAPLLIEGHNMNNYGPHISQERYKDQYVLSTVRELDLSFPKNIYIYLESKIDITRDIIEIEQHLNNTNYLIINNDQKIIYSENTKFHLNDRFQVNEDGYGKTDGYYWFSENSPKGWSIIALVPMSHYDQAMKQWSILMRYIIILFVCISIIASLFLWKSFHKPLNKFRHEIYLMEKTDFHSEVVKTKIPEFVELTNQFRNMKAQIVRLIKDIENKERDRADLEVEKLIHQINPHFLMNTLDTAKWLAVSGDREELTQLLTSLNKILYYNMGKLGTSSSLQEEIDSMEQYIKLQQIRYDFDYELNINIQNKLMSCPMPRFILQPLVENAIYHGLVDEGKITVTACSNKEHIIIKVSDNGRGMPKEKVDSILKQKDHDESKIGMGIGLNYVKRILHRVYGDLASIEVESELDRGTSVTLMIPLQEGVSSIHD</sequence>
<dbReference type="InterPro" id="IPR010559">
    <property type="entry name" value="Sig_transdc_His_kin_internal"/>
</dbReference>
<evidence type="ECO:0000256" key="4">
    <source>
        <dbReference type="ARBA" id="ARBA00022741"/>
    </source>
</evidence>
<organism evidence="11 12">
    <name type="scientific">Lederbergia ruris</name>
    <dbReference type="NCBI Taxonomy" id="217495"/>
    <lineage>
        <taxon>Bacteria</taxon>
        <taxon>Bacillati</taxon>
        <taxon>Bacillota</taxon>
        <taxon>Bacilli</taxon>
        <taxon>Bacillales</taxon>
        <taxon>Bacillaceae</taxon>
        <taxon>Lederbergia</taxon>
    </lineage>
</organism>
<evidence type="ECO:0000259" key="10">
    <source>
        <dbReference type="PROSITE" id="PS50109"/>
    </source>
</evidence>
<keyword evidence="4" id="KW-0547">Nucleotide-binding</keyword>
<dbReference type="EMBL" id="BORB01000027">
    <property type="protein sequence ID" value="GIN58651.1"/>
    <property type="molecule type" value="Genomic_DNA"/>
</dbReference>
<dbReference type="InterPro" id="IPR036890">
    <property type="entry name" value="HATPase_C_sf"/>
</dbReference>
<dbReference type="RefSeq" id="WP_212966796.1">
    <property type="nucleotide sequence ID" value="NZ_BORB01000027.1"/>
</dbReference>
<dbReference type="Gene3D" id="6.10.340.10">
    <property type="match status" value="1"/>
</dbReference>
<evidence type="ECO:0000256" key="9">
    <source>
        <dbReference type="SAM" id="Phobius"/>
    </source>
</evidence>
<dbReference type="SUPFAM" id="SSF55874">
    <property type="entry name" value="ATPase domain of HSP90 chaperone/DNA topoisomerase II/histidine kinase"/>
    <property type="match status" value="1"/>
</dbReference>
<evidence type="ECO:0000256" key="2">
    <source>
        <dbReference type="ARBA" id="ARBA00012438"/>
    </source>
</evidence>
<proteinExistence type="predicted"/>
<evidence type="ECO:0000256" key="5">
    <source>
        <dbReference type="ARBA" id="ARBA00022777"/>
    </source>
</evidence>
<dbReference type="Pfam" id="PF06580">
    <property type="entry name" value="His_kinase"/>
    <property type="match status" value="1"/>
</dbReference>
<evidence type="ECO:0000313" key="12">
    <source>
        <dbReference type="Proteomes" id="UP000679950"/>
    </source>
</evidence>
<dbReference type="PANTHER" id="PTHR34220">
    <property type="entry name" value="SENSOR HISTIDINE KINASE YPDA"/>
    <property type="match status" value="1"/>
</dbReference>
<feature type="coiled-coil region" evidence="8">
    <location>
        <begin position="346"/>
        <end position="373"/>
    </location>
</feature>
<evidence type="ECO:0000256" key="1">
    <source>
        <dbReference type="ARBA" id="ARBA00000085"/>
    </source>
</evidence>
<dbReference type="InterPro" id="IPR050640">
    <property type="entry name" value="Bact_2-comp_sensor_kinase"/>
</dbReference>
<keyword evidence="9" id="KW-0812">Transmembrane</keyword>
<dbReference type="Pfam" id="PF02518">
    <property type="entry name" value="HATPase_c"/>
    <property type="match status" value="1"/>
</dbReference>
<keyword evidence="3" id="KW-0808">Transferase</keyword>
<evidence type="ECO:0000256" key="3">
    <source>
        <dbReference type="ARBA" id="ARBA00022679"/>
    </source>
</evidence>
<keyword evidence="8" id="KW-0175">Coiled coil</keyword>
<dbReference type="Gene3D" id="3.30.565.10">
    <property type="entry name" value="Histidine kinase-like ATPase, C-terminal domain"/>
    <property type="match status" value="1"/>
</dbReference>
<keyword evidence="6" id="KW-0067">ATP-binding</keyword>
<dbReference type="PRINTS" id="PR00344">
    <property type="entry name" value="BCTRLSENSOR"/>
</dbReference>
<evidence type="ECO:0000313" key="11">
    <source>
        <dbReference type="EMBL" id="GIN58651.1"/>
    </source>
</evidence>
<dbReference type="InterPro" id="IPR005467">
    <property type="entry name" value="His_kinase_dom"/>
</dbReference>
<keyword evidence="7" id="KW-0902">Two-component regulatory system</keyword>
<dbReference type="InterPro" id="IPR004358">
    <property type="entry name" value="Sig_transdc_His_kin-like_C"/>
</dbReference>
<protein>
    <recommendedName>
        <fullName evidence="2">histidine kinase</fullName>
        <ecNumber evidence="2">2.7.13.3</ecNumber>
    </recommendedName>
</protein>
<feature type="transmembrane region" description="Helical" evidence="9">
    <location>
        <begin position="20"/>
        <end position="39"/>
    </location>
</feature>
<dbReference type="PANTHER" id="PTHR34220:SF7">
    <property type="entry name" value="SENSOR HISTIDINE KINASE YPDA"/>
    <property type="match status" value="1"/>
</dbReference>
<dbReference type="PROSITE" id="PS50109">
    <property type="entry name" value="HIS_KIN"/>
    <property type="match status" value="1"/>
</dbReference>
<feature type="domain" description="Histidine kinase" evidence="10">
    <location>
        <begin position="468"/>
        <end position="571"/>
    </location>
</feature>
<keyword evidence="5" id="KW-0418">Kinase</keyword>
<evidence type="ECO:0000256" key="6">
    <source>
        <dbReference type="ARBA" id="ARBA00022840"/>
    </source>
</evidence>
<evidence type="ECO:0000256" key="7">
    <source>
        <dbReference type="ARBA" id="ARBA00023012"/>
    </source>
</evidence>
<dbReference type="SMART" id="SM00387">
    <property type="entry name" value="HATPase_c"/>
    <property type="match status" value="1"/>
</dbReference>
<dbReference type="EC" id="2.7.13.3" evidence="2"/>
<dbReference type="Proteomes" id="UP000679950">
    <property type="component" value="Unassembled WGS sequence"/>
</dbReference>
<name>A0ABQ4KMB6_9BACI</name>
<feature type="transmembrane region" description="Helical" evidence="9">
    <location>
        <begin position="285"/>
        <end position="305"/>
    </location>
</feature>
<gene>
    <name evidence="11" type="ORF">J8TS2_29700</name>
</gene>